<evidence type="ECO:0000259" key="2">
    <source>
        <dbReference type="Pfam" id="PF14706"/>
    </source>
</evidence>
<protein>
    <submittedName>
        <fullName evidence="3">Putative transposase</fullName>
    </submittedName>
</protein>
<dbReference type="Proteomes" id="UP000008206">
    <property type="component" value="Plasmid Cy782202"/>
</dbReference>
<evidence type="ECO:0000259" key="1">
    <source>
        <dbReference type="Pfam" id="PF02281"/>
    </source>
</evidence>
<dbReference type="Gene3D" id="3.90.350.10">
    <property type="entry name" value="Transposase Inhibitor Protein From Tn5, Chain A, domain 1"/>
    <property type="match status" value="1"/>
</dbReference>
<dbReference type="PANTHER" id="PTHR37319">
    <property type="entry name" value="TRANSPOSASE"/>
    <property type="match status" value="1"/>
</dbReference>
<dbReference type="NCBIfam" id="NF033590">
    <property type="entry name" value="transpos_IS4_3"/>
    <property type="match status" value="1"/>
</dbReference>
<organism evidence="3 4">
    <name type="scientific">Gloeothece verrucosa (strain PCC 7822)</name>
    <name type="common">Cyanothece sp. (strain PCC 7822)</name>
    <dbReference type="NCBI Taxonomy" id="497965"/>
    <lineage>
        <taxon>Bacteria</taxon>
        <taxon>Bacillati</taxon>
        <taxon>Cyanobacteriota</taxon>
        <taxon>Cyanophyceae</taxon>
        <taxon>Oscillatoriophycideae</taxon>
        <taxon>Chroococcales</taxon>
        <taxon>Aphanothecaceae</taxon>
        <taxon>Gloeothece</taxon>
        <taxon>Gloeothece verrucosa</taxon>
    </lineage>
</organism>
<dbReference type="EMBL" id="CP002200">
    <property type="protein sequence ID" value="ADN18036.1"/>
    <property type="molecule type" value="Genomic_DNA"/>
</dbReference>
<feature type="domain" description="Transposase Tn5 dimerisation" evidence="1">
    <location>
        <begin position="361"/>
        <end position="445"/>
    </location>
</feature>
<dbReference type="Pfam" id="PF14706">
    <property type="entry name" value="Tnp_DNA_bind"/>
    <property type="match status" value="1"/>
</dbReference>
<dbReference type="InterPro" id="IPR054836">
    <property type="entry name" value="Tn5_transposase"/>
</dbReference>
<dbReference type="Gene3D" id="1.10.246.40">
    <property type="entry name" value="Tn5 transposase, domain 1"/>
    <property type="match status" value="1"/>
</dbReference>
<dbReference type="SUPFAM" id="SSF53098">
    <property type="entry name" value="Ribonuclease H-like"/>
    <property type="match status" value="1"/>
</dbReference>
<dbReference type="InterPro" id="IPR012337">
    <property type="entry name" value="RNaseH-like_sf"/>
</dbReference>
<accession>E0UM56</accession>
<evidence type="ECO:0000313" key="4">
    <source>
        <dbReference type="Proteomes" id="UP000008206"/>
    </source>
</evidence>
<dbReference type="AlphaFoldDB" id="E0UM56"/>
<dbReference type="InterPro" id="IPR014737">
    <property type="entry name" value="Transposase_Tn5-like_C"/>
</dbReference>
<dbReference type="Pfam" id="PF02281">
    <property type="entry name" value="Dimer_Tnp_Tn5"/>
    <property type="match status" value="1"/>
</dbReference>
<name>E0UM56_GLOV7</name>
<dbReference type="KEGG" id="cyj:Cyan7822_6233"/>
<dbReference type="HOGENOM" id="CLU_045115_0_0_3"/>
<dbReference type="InterPro" id="IPR038215">
    <property type="entry name" value="TN5-like_N_sf"/>
</dbReference>
<dbReference type="Gene3D" id="1.10.740.10">
    <property type="entry name" value="Transferase Inhibitor Protein From Tn5, Chain"/>
    <property type="match status" value="1"/>
</dbReference>
<sequence length="481" mass="55642">MNNWVTEELKTADLGDKRLNKRLSVIVEGLASKPDKTIPQTFENPSQAQAAYEFWSNPHVKASQIIAAHRDATLLRIKNHSIVLVIQDTTDLEFASLATRRGLGEISKQGAEGIKVHNVLAVTSEGIPLGLIKQKAWVRKKMRKGKTYEERKRKIEEKESYRWLESLKETQELVPAQTEVVTICDREGDIFELFAFPRREKSHLLIRAAQDRTVKSSKQPEEVQKLFSHLKSQQVKGEMVLDLQRTPRRKPRKAKIQVKYTTLQLTVPNNNPHLKYLEPVEVGAILAEEINPPPKEQKVSWLLLTTLPINNVSDAFNYLKWYSMRWLIERYHYVLKSGCKIEELQLETGERLLRALACYSIVAWRLLWLTYTSRLDPHQPATVALEEEEWQSLYCTINKKLELPQEIPTIYQCVRWIARLGGFLGRKGDGEPGVMTLWRGWQRLMDYAAMWKLMVAVLKELDSDKDKDMERVKGNCNKICD</sequence>
<proteinExistence type="predicted"/>
<dbReference type="InterPro" id="IPR047768">
    <property type="entry name" value="Tn5p-like"/>
</dbReference>
<dbReference type="InterPro" id="IPR003201">
    <property type="entry name" value="Transposase_Tn5"/>
</dbReference>
<evidence type="ECO:0000313" key="3">
    <source>
        <dbReference type="EMBL" id="ADN18036.1"/>
    </source>
</evidence>
<geneLocation type="plasmid" evidence="3 4">
    <name>Cy782202</name>
</geneLocation>
<dbReference type="PANTHER" id="PTHR37319:SF1">
    <property type="entry name" value="TRANSPOSASE TN5 DIMERISATION DOMAIN-CONTAINING PROTEIN"/>
    <property type="match status" value="1"/>
</dbReference>
<feature type="domain" description="Transposase Tn5-like N-terminal" evidence="2">
    <location>
        <begin position="1"/>
        <end position="60"/>
    </location>
</feature>
<reference evidence="4" key="1">
    <citation type="journal article" date="2011" name="MBio">
        <title>Novel metabolic attributes of the genus Cyanothece, comprising a group of unicellular nitrogen-fixing Cyanobacteria.</title>
        <authorList>
            <person name="Bandyopadhyay A."/>
            <person name="Elvitigala T."/>
            <person name="Welsh E."/>
            <person name="Stockel J."/>
            <person name="Liberton M."/>
            <person name="Min H."/>
            <person name="Sherman L.A."/>
            <person name="Pakrasi H.B."/>
        </authorList>
    </citation>
    <scope>NUCLEOTIDE SEQUENCE [LARGE SCALE GENOMIC DNA]</scope>
    <source>
        <strain evidence="4">PCC 7822</strain>
        <plasmid evidence="4">Cy782202</plasmid>
    </source>
</reference>
<dbReference type="RefSeq" id="WP_013334785.1">
    <property type="nucleotide sequence ID" value="NC_014534.1"/>
</dbReference>
<dbReference type="OrthoDB" id="139608at2"/>
<dbReference type="InterPro" id="IPR014735">
    <property type="entry name" value="Transposase_Tn5-like_N"/>
</dbReference>
<gene>
    <name evidence="3" type="ordered locus">Cyan7822_6233</name>
</gene>
<keyword evidence="3" id="KW-0614">Plasmid</keyword>
<keyword evidence="4" id="KW-1185">Reference proteome</keyword>